<sequence>MGEVLGSAVTLSESHLSDEDAMALPLQHESMTLTQTLISGPDEKLNRRIPIVIMKESKLKAEDLAAFDHTGPIGISVGYEEGSKGKVLALAIVDENQGLLIELNGKKGNGWRNSTSNSKRGQARRLLEETVLCRAIAPLVGFDMAPLVLSICNSFGLVVSNAIDVQDTFSPDDRNELVTVKTAMGEGFIAMSPKERNIERLFTSRFYDPEERRCKVELASKAWLAQLLVAEFLPQEARETVRRIDLGKLDERKVIV</sequence>
<keyword evidence="2" id="KW-1185">Reference proteome</keyword>
<dbReference type="EMBL" id="ML210276">
    <property type="protein sequence ID" value="TFK21195.1"/>
    <property type="molecule type" value="Genomic_DNA"/>
</dbReference>
<dbReference type="STRING" id="230819.A0A5C3KMC9"/>
<gene>
    <name evidence="1" type="ORF">FA15DRAFT_94088</name>
</gene>
<protein>
    <recommendedName>
        <fullName evidence="3">3'-5' exonuclease domain-containing protein</fullName>
    </recommendedName>
</protein>
<evidence type="ECO:0000313" key="2">
    <source>
        <dbReference type="Proteomes" id="UP000307440"/>
    </source>
</evidence>
<dbReference type="AlphaFoldDB" id="A0A5C3KMC9"/>
<organism evidence="1 2">
    <name type="scientific">Coprinopsis marcescibilis</name>
    <name type="common">Agaric fungus</name>
    <name type="synonym">Psathyrella marcescibilis</name>
    <dbReference type="NCBI Taxonomy" id="230819"/>
    <lineage>
        <taxon>Eukaryota</taxon>
        <taxon>Fungi</taxon>
        <taxon>Dikarya</taxon>
        <taxon>Basidiomycota</taxon>
        <taxon>Agaricomycotina</taxon>
        <taxon>Agaricomycetes</taxon>
        <taxon>Agaricomycetidae</taxon>
        <taxon>Agaricales</taxon>
        <taxon>Agaricineae</taxon>
        <taxon>Psathyrellaceae</taxon>
        <taxon>Coprinopsis</taxon>
    </lineage>
</organism>
<name>A0A5C3KMC9_COPMA</name>
<proteinExistence type="predicted"/>
<accession>A0A5C3KMC9</accession>
<evidence type="ECO:0008006" key="3">
    <source>
        <dbReference type="Google" id="ProtNLM"/>
    </source>
</evidence>
<dbReference type="Proteomes" id="UP000307440">
    <property type="component" value="Unassembled WGS sequence"/>
</dbReference>
<dbReference type="OrthoDB" id="6513042at2759"/>
<evidence type="ECO:0000313" key="1">
    <source>
        <dbReference type="EMBL" id="TFK21195.1"/>
    </source>
</evidence>
<reference evidence="1 2" key="1">
    <citation type="journal article" date="2019" name="Nat. Ecol. Evol.">
        <title>Megaphylogeny resolves global patterns of mushroom evolution.</title>
        <authorList>
            <person name="Varga T."/>
            <person name="Krizsan K."/>
            <person name="Foldi C."/>
            <person name="Dima B."/>
            <person name="Sanchez-Garcia M."/>
            <person name="Sanchez-Ramirez S."/>
            <person name="Szollosi G.J."/>
            <person name="Szarkandi J.G."/>
            <person name="Papp V."/>
            <person name="Albert L."/>
            <person name="Andreopoulos W."/>
            <person name="Angelini C."/>
            <person name="Antonin V."/>
            <person name="Barry K.W."/>
            <person name="Bougher N.L."/>
            <person name="Buchanan P."/>
            <person name="Buyck B."/>
            <person name="Bense V."/>
            <person name="Catcheside P."/>
            <person name="Chovatia M."/>
            <person name="Cooper J."/>
            <person name="Damon W."/>
            <person name="Desjardin D."/>
            <person name="Finy P."/>
            <person name="Geml J."/>
            <person name="Haridas S."/>
            <person name="Hughes K."/>
            <person name="Justo A."/>
            <person name="Karasinski D."/>
            <person name="Kautmanova I."/>
            <person name="Kiss B."/>
            <person name="Kocsube S."/>
            <person name="Kotiranta H."/>
            <person name="LaButti K.M."/>
            <person name="Lechner B.E."/>
            <person name="Liimatainen K."/>
            <person name="Lipzen A."/>
            <person name="Lukacs Z."/>
            <person name="Mihaltcheva S."/>
            <person name="Morgado L.N."/>
            <person name="Niskanen T."/>
            <person name="Noordeloos M.E."/>
            <person name="Ohm R.A."/>
            <person name="Ortiz-Santana B."/>
            <person name="Ovrebo C."/>
            <person name="Racz N."/>
            <person name="Riley R."/>
            <person name="Savchenko A."/>
            <person name="Shiryaev A."/>
            <person name="Soop K."/>
            <person name="Spirin V."/>
            <person name="Szebenyi C."/>
            <person name="Tomsovsky M."/>
            <person name="Tulloss R.E."/>
            <person name="Uehling J."/>
            <person name="Grigoriev I.V."/>
            <person name="Vagvolgyi C."/>
            <person name="Papp T."/>
            <person name="Martin F.M."/>
            <person name="Miettinen O."/>
            <person name="Hibbett D.S."/>
            <person name="Nagy L.G."/>
        </authorList>
    </citation>
    <scope>NUCLEOTIDE SEQUENCE [LARGE SCALE GENOMIC DNA]</scope>
    <source>
        <strain evidence="1 2">CBS 121175</strain>
    </source>
</reference>